<accession>M0LWL6</accession>
<keyword evidence="1" id="KW-0812">Transmembrane</keyword>
<evidence type="ECO:0000313" key="2">
    <source>
        <dbReference type="EMBL" id="EMA36759.1"/>
    </source>
</evidence>
<proteinExistence type="predicted"/>
<dbReference type="PATRIC" id="fig|1132509.6.peg.3309"/>
<reference evidence="2 3" key="1">
    <citation type="journal article" date="2014" name="PLoS Genet.">
        <title>Phylogenetically driven sequencing of extremely halophilic archaea reveals strategies for static and dynamic osmo-response.</title>
        <authorList>
            <person name="Becker E.A."/>
            <person name="Seitzer P.M."/>
            <person name="Tritt A."/>
            <person name="Larsen D."/>
            <person name="Krusor M."/>
            <person name="Yao A.I."/>
            <person name="Wu D."/>
            <person name="Madern D."/>
            <person name="Eisen J.A."/>
            <person name="Darling A.E."/>
            <person name="Facciotti M.T."/>
        </authorList>
    </citation>
    <scope>NUCLEOTIDE SEQUENCE [LARGE SCALE GENOMIC DNA]</scope>
    <source>
        <strain evidence="2 3">100A6</strain>
    </source>
</reference>
<feature type="transmembrane region" description="Helical" evidence="1">
    <location>
        <begin position="86"/>
        <end position="109"/>
    </location>
</feature>
<feature type="transmembrane region" description="Helical" evidence="1">
    <location>
        <begin position="60"/>
        <end position="79"/>
    </location>
</feature>
<dbReference type="EMBL" id="AOMB01000040">
    <property type="protein sequence ID" value="EMA36759.1"/>
    <property type="molecule type" value="Genomic_DNA"/>
</dbReference>
<organism evidence="2 3">
    <name type="scientific">Halococcus hamelinensis 100A6</name>
    <dbReference type="NCBI Taxonomy" id="1132509"/>
    <lineage>
        <taxon>Archaea</taxon>
        <taxon>Methanobacteriati</taxon>
        <taxon>Methanobacteriota</taxon>
        <taxon>Stenosarchaea group</taxon>
        <taxon>Halobacteria</taxon>
        <taxon>Halobacteriales</taxon>
        <taxon>Halococcaceae</taxon>
        <taxon>Halococcus</taxon>
    </lineage>
</organism>
<gene>
    <name evidence="2" type="ORF">C447_14169</name>
</gene>
<dbReference type="InterPro" id="IPR007404">
    <property type="entry name" value="YdjM-like"/>
</dbReference>
<dbReference type="AlphaFoldDB" id="M0LWL6"/>
<protein>
    <submittedName>
        <fullName evidence="2">Membrane-bound metal-dependent hydrolase</fullName>
    </submittedName>
</protein>
<keyword evidence="3" id="KW-1185">Reference proteome</keyword>
<comment type="caution">
    <text evidence="2">The sequence shown here is derived from an EMBL/GenBank/DDBJ whole genome shotgun (WGS) entry which is preliminary data.</text>
</comment>
<dbReference type="Proteomes" id="UP000011566">
    <property type="component" value="Unassembled WGS sequence"/>
</dbReference>
<dbReference type="OrthoDB" id="206308at2157"/>
<keyword evidence="1" id="KW-1133">Transmembrane helix</keyword>
<evidence type="ECO:0000313" key="3">
    <source>
        <dbReference type="Proteomes" id="UP000011566"/>
    </source>
</evidence>
<evidence type="ECO:0000256" key="1">
    <source>
        <dbReference type="SAM" id="Phobius"/>
    </source>
</evidence>
<name>M0LWL6_9EURY</name>
<dbReference type="Pfam" id="PF04307">
    <property type="entry name" value="YdjM"/>
    <property type="match status" value="1"/>
</dbReference>
<dbReference type="GO" id="GO:0016787">
    <property type="term" value="F:hydrolase activity"/>
    <property type="evidence" value="ECO:0007669"/>
    <property type="project" value="UniProtKB-KW"/>
</dbReference>
<dbReference type="RefSeq" id="WP_007695038.1">
    <property type="nucleotide sequence ID" value="NZ_AJRK01000422.1"/>
</dbReference>
<sequence length="185" mass="20295">MWPWGHLAVGYLVYTGLARRRTDRPPTGEAALAAVFGTQFPDLVDKPLAWSFGVLPSGRSLAHSSLTALVVCGLVWLVARRRDRSRLAVAFAVGYATHLATDAIAPLLAGDLRDLAYLGWPLLPLPTPEPGIGFLERFATMELTAYAWFQFALVVLALAVWVRDGRPGLGTLRKWLGSWRRAVES</sequence>
<keyword evidence="2" id="KW-0378">Hydrolase</keyword>
<keyword evidence="1" id="KW-0472">Membrane</keyword>
<dbReference type="eggNOG" id="arCOG03392">
    <property type="taxonomic scope" value="Archaea"/>
</dbReference>
<feature type="transmembrane region" description="Helical" evidence="1">
    <location>
        <begin position="145"/>
        <end position="162"/>
    </location>
</feature>